<evidence type="ECO:0000313" key="3">
    <source>
        <dbReference type="Proteomes" id="UP000005143"/>
    </source>
</evidence>
<evidence type="ECO:0000256" key="1">
    <source>
        <dbReference type="SAM" id="MobiDB-lite"/>
    </source>
</evidence>
<dbReference type="GO" id="GO:0003700">
    <property type="term" value="F:DNA-binding transcription factor activity"/>
    <property type="evidence" value="ECO:0007669"/>
    <property type="project" value="TreeGrafter"/>
</dbReference>
<dbReference type="SUPFAM" id="SSF46785">
    <property type="entry name" value="Winged helix' DNA-binding domain"/>
    <property type="match status" value="1"/>
</dbReference>
<dbReference type="OrthoDB" id="9800506at2"/>
<dbReference type="Pfam" id="PF02082">
    <property type="entry name" value="Rrf2"/>
    <property type="match status" value="1"/>
</dbReference>
<sequence>MSSPNNTQFSVAVHAVVLLGASPDSLLRSETLAASARVGPVYVRQIMGRLRDARIVASRPGPGGGWSLTADPRKLTLAEIWRALRGDASVLALHEGAGDCNTGDALRLIDRGVARAIEDELRNTTIADLVAAHRAGLAGTVAPASPGPGSSDDAEDAVPSAGARERSG</sequence>
<dbReference type="RefSeq" id="WP_007569974.1">
    <property type="nucleotide sequence ID" value="NZ_AGUD01000006.1"/>
</dbReference>
<reference evidence="2 3" key="1">
    <citation type="journal article" date="2013" name="Biodegradation">
        <title>Quantitative proteomic analysis of ibuprofen-degrading Patulibacter sp. strain I11.</title>
        <authorList>
            <person name="Almeida B."/>
            <person name="Kjeldal H."/>
            <person name="Lolas I."/>
            <person name="Knudsen A.D."/>
            <person name="Carvalho G."/>
            <person name="Nielsen K.L."/>
            <person name="Barreto Crespo M.T."/>
            <person name="Stensballe A."/>
            <person name="Nielsen J.L."/>
        </authorList>
    </citation>
    <scope>NUCLEOTIDE SEQUENCE [LARGE SCALE GENOMIC DNA]</scope>
    <source>
        <strain evidence="2 3">I11</strain>
    </source>
</reference>
<dbReference type="PANTHER" id="PTHR33221">
    <property type="entry name" value="WINGED HELIX-TURN-HELIX TRANSCRIPTIONAL REGULATOR, RRF2 FAMILY"/>
    <property type="match status" value="1"/>
</dbReference>
<feature type="region of interest" description="Disordered" evidence="1">
    <location>
        <begin position="140"/>
        <end position="168"/>
    </location>
</feature>
<evidence type="ECO:0000313" key="2">
    <source>
        <dbReference type="EMBL" id="EHN12939.1"/>
    </source>
</evidence>
<dbReference type="InterPro" id="IPR036390">
    <property type="entry name" value="WH_DNA-bd_sf"/>
</dbReference>
<dbReference type="PROSITE" id="PS51197">
    <property type="entry name" value="HTH_RRF2_2"/>
    <property type="match status" value="1"/>
</dbReference>
<dbReference type="PANTHER" id="PTHR33221:SF15">
    <property type="entry name" value="HTH-TYPE TRANSCRIPTIONAL REGULATOR YWGB-RELATED"/>
    <property type="match status" value="1"/>
</dbReference>
<dbReference type="EMBL" id="AGUD01000006">
    <property type="protein sequence ID" value="EHN12939.1"/>
    <property type="molecule type" value="Genomic_DNA"/>
</dbReference>
<name>H0E0D6_9ACTN</name>
<dbReference type="AlphaFoldDB" id="H0E0D6"/>
<keyword evidence="3" id="KW-1185">Reference proteome</keyword>
<dbReference type="InterPro" id="IPR000944">
    <property type="entry name" value="Tscrpt_reg_Rrf2"/>
</dbReference>
<comment type="caution">
    <text evidence="2">The sequence shown here is derived from an EMBL/GenBank/DDBJ whole genome shotgun (WGS) entry which is preliminary data.</text>
</comment>
<dbReference type="Gene3D" id="1.10.10.10">
    <property type="entry name" value="Winged helix-like DNA-binding domain superfamily/Winged helix DNA-binding domain"/>
    <property type="match status" value="1"/>
</dbReference>
<protein>
    <submittedName>
        <fullName evidence="2">Rrf2 family transcriptional regulator group III</fullName>
    </submittedName>
</protein>
<dbReference type="InterPro" id="IPR036388">
    <property type="entry name" value="WH-like_DNA-bd_sf"/>
</dbReference>
<proteinExistence type="predicted"/>
<dbReference type="Proteomes" id="UP000005143">
    <property type="component" value="Unassembled WGS sequence"/>
</dbReference>
<dbReference type="GO" id="GO:0005829">
    <property type="term" value="C:cytosol"/>
    <property type="evidence" value="ECO:0007669"/>
    <property type="project" value="TreeGrafter"/>
</dbReference>
<gene>
    <name evidence="2" type="ORF">PAI11_02440</name>
</gene>
<accession>H0E0D6</accession>
<dbReference type="PATRIC" id="fig|1097667.3.peg.243"/>
<organism evidence="2 3">
    <name type="scientific">Patulibacter medicamentivorans</name>
    <dbReference type="NCBI Taxonomy" id="1097667"/>
    <lineage>
        <taxon>Bacteria</taxon>
        <taxon>Bacillati</taxon>
        <taxon>Actinomycetota</taxon>
        <taxon>Thermoleophilia</taxon>
        <taxon>Solirubrobacterales</taxon>
        <taxon>Patulibacteraceae</taxon>
        <taxon>Patulibacter</taxon>
    </lineage>
</organism>